<dbReference type="InterPro" id="IPR036852">
    <property type="entry name" value="Peptidase_S8/S53_dom_sf"/>
</dbReference>
<dbReference type="CDD" id="cd04847">
    <property type="entry name" value="Peptidases_S8_Subtilisin_like_2"/>
    <property type="match status" value="1"/>
</dbReference>
<reference evidence="3 4" key="1">
    <citation type="submission" date="2019-03" db="EMBL/GenBank/DDBJ databases">
        <title>Deep-cultivation of Planctomycetes and their phenomic and genomic characterization uncovers novel biology.</title>
        <authorList>
            <person name="Wiegand S."/>
            <person name="Jogler M."/>
            <person name="Boedeker C."/>
            <person name="Pinto D."/>
            <person name="Vollmers J."/>
            <person name="Rivas-Marin E."/>
            <person name="Kohn T."/>
            <person name="Peeters S.H."/>
            <person name="Heuer A."/>
            <person name="Rast P."/>
            <person name="Oberbeckmann S."/>
            <person name="Bunk B."/>
            <person name="Jeske O."/>
            <person name="Meyerdierks A."/>
            <person name="Storesund J.E."/>
            <person name="Kallscheuer N."/>
            <person name="Luecker S."/>
            <person name="Lage O.M."/>
            <person name="Pohl T."/>
            <person name="Merkel B.J."/>
            <person name="Hornburger P."/>
            <person name="Mueller R.-W."/>
            <person name="Bruemmer F."/>
            <person name="Labrenz M."/>
            <person name="Spormann A.M."/>
            <person name="Op den Camp H."/>
            <person name="Overmann J."/>
            <person name="Amann R."/>
            <person name="Jetten M.S.M."/>
            <person name="Mascher T."/>
            <person name="Medema M.H."/>
            <person name="Devos D.P."/>
            <person name="Kaster A.-K."/>
            <person name="Ovreas L."/>
            <person name="Rohde M."/>
            <person name="Galperin M.Y."/>
            <person name="Jogler C."/>
        </authorList>
    </citation>
    <scope>NUCLEOTIDE SEQUENCE [LARGE SCALE GENOMIC DNA]</scope>
    <source>
        <strain evidence="3 4">V144</strain>
    </source>
</reference>
<dbReference type="Gene3D" id="3.40.50.200">
    <property type="entry name" value="Peptidase S8/S53 domain"/>
    <property type="match status" value="1"/>
</dbReference>
<gene>
    <name evidence="3" type="ORF">V144x_53870</name>
</gene>
<accession>A0A517W3Q4</accession>
<evidence type="ECO:0000259" key="2">
    <source>
        <dbReference type="Pfam" id="PF00082"/>
    </source>
</evidence>
<dbReference type="AlphaFoldDB" id="A0A517W3Q4"/>
<dbReference type="InterPro" id="IPR000209">
    <property type="entry name" value="Peptidase_S8/S53_dom"/>
</dbReference>
<dbReference type="SUPFAM" id="SSF52743">
    <property type="entry name" value="Subtilisin-like"/>
    <property type="match status" value="1"/>
</dbReference>
<sequence>MAAYKHIVLDGTRKSEPYTSTWSSPRDSNIPPRPERTTHGKKLLTDLTNAKTNATRLLSTEPVREGLQFIPMKFVESSNFEMEVERLESSKGIQIVSVNEVEGRKQYIVAVPDEEIETLQKKFEAYLVDDTRGGNPQNEPLASGIDWIRSALLADYWTGDRKDFPTNTDEFWWEVWLEDIGDENNVESWFRSNCKQLGIPVSEQSTKFPDRIVVLAFTTFNQWKIFPGLLNFLTEFRRSNLVAGDFLKLTPFDQSKRIEELLSRTTFASQESPSVCILDTGINRGHPLLEHALRPNNTHTVKPEWNSSDHCGHGTELAGLALYGPLNRIFDINEQLILDHQLESVKILPPVGSNDPPDYGPITVKAMEIATDNAPNRSRVFSMAVTAGDKDFWRPTLWSASIDQACAGVKDGKRNLFIVSTGNLRDNYGKNYPDENHVSSIEDPSQSWNALTVGAYTDLIWSNEEGLEGYSPIAHPGSLSPTSRTSLVWEDRAWPYKPDVVFEGGNDLKDDTGFVTRSDDLELLTTQSSEYSDALLGTTRDSSAATAQIARMAVILQAEYPKYWPETIRGLIVHSADWTNRMINEFPRKKRDRRLRVYGMGVPDLEKARQSANGFTTMVIQDVIQPFCIDEKNKKKGKTNEMHLHDLPLPQKVLEQLGNTHIRMRVTLSYFVEPNPPRRGYVAKYHYASHGLRFSVRRPQETPHQMRCRLSREFWPQENRTMQKSPETVISDDRKWDLGEKLSNRGSIHSDTWVGTAAELASSNLIGVYPVSGWWRYKLSEESVEKKSHYALIVTISTDDTRLKLYDEIKNEIDNRLQIKTKPTTEIEVT</sequence>
<dbReference type="KEGG" id="gaw:V144x_53870"/>
<dbReference type="Pfam" id="PF00082">
    <property type="entry name" value="Peptidase_S8"/>
    <property type="match status" value="1"/>
</dbReference>
<evidence type="ECO:0000313" key="4">
    <source>
        <dbReference type="Proteomes" id="UP000318704"/>
    </source>
</evidence>
<feature type="domain" description="Peptidase S8/S53" evidence="2">
    <location>
        <begin position="273"/>
        <end position="601"/>
    </location>
</feature>
<feature type="region of interest" description="Disordered" evidence="1">
    <location>
        <begin position="15"/>
        <end position="39"/>
    </location>
</feature>
<evidence type="ECO:0000256" key="1">
    <source>
        <dbReference type="SAM" id="MobiDB-lite"/>
    </source>
</evidence>
<organism evidence="3 4">
    <name type="scientific">Gimesia aquarii</name>
    <dbReference type="NCBI Taxonomy" id="2527964"/>
    <lineage>
        <taxon>Bacteria</taxon>
        <taxon>Pseudomonadati</taxon>
        <taxon>Planctomycetota</taxon>
        <taxon>Planctomycetia</taxon>
        <taxon>Planctomycetales</taxon>
        <taxon>Planctomycetaceae</taxon>
        <taxon>Gimesia</taxon>
    </lineage>
</organism>
<dbReference type="EMBL" id="CP037920">
    <property type="protein sequence ID" value="QDT99873.1"/>
    <property type="molecule type" value="Genomic_DNA"/>
</dbReference>
<dbReference type="Proteomes" id="UP000318704">
    <property type="component" value="Chromosome"/>
</dbReference>
<dbReference type="GO" id="GO:0004252">
    <property type="term" value="F:serine-type endopeptidase activity"/>
    <property type="evidence" value="ECO:0007669"/>
    <property type="project" value="InterPro"/>
</dbReference>
<feature type="compositionally biased region" description="Polar residues" evidence="1">
    <location>
        <begin position="17"/>
        <end position="27"/>
    </location>
</feature>
<dbReference type="RefSeq" id="WP_144989769.1">
    <property type="nucleotide sequence ID" value="NZ_CP037920.1"/>
</dbReference>
<dbReference type="GO" id="GO:0006508">
    <property type="term" value="P:proteolysis"/>
    <property type="evidence" value="ECO:0007669"/>
    <property type="project" value="InterPro"/>
</dbReference>
<dbReference type="InterPro" id="IPR034074">
    <property type="entry name" value="Y4bN_pept_dom"/>
</dbReference>
<evidence type="ECO:0000313" key="3">
    <source>
        <dbReference type="EMBL" id="QDT99873.1"/>
    </source>
</evidence>
<protein>
    <recommendedName>
        <fullName evidence="2">Peptidase S8/S53 domain-containing protein</fullName>
    </recommendedName>
</protein>
<proteinExistence type="predicted"/>
<name>A0A517W3Q4_9PLAN</name>